<dbReference type="OrthoDB" id="9810775at2"/>
<keyword evidence="3" id="KW-0408">Iron</keyword>
<dbReference type="RefSeq" id="WP_006599360.1">
    <property type="nucleotide sequence ID" value="NZ_GL622359.1"/>
</dbReference>
<dbReference type="EMBL" id="AEQN01000024">
    <property type="protein sequence ID" value="EFV00978.1"/>
    <property type="molecule type" value="Genomic_DNA"/>
</dbReference>
<evidence type="ECO:0000256" key="1">
    <source>
        <dbReference type="ARBA" id="ARBA00022691"/>
    </source>
</evidence>
<dbReference type="Pfam" id="PF04055">
    <property type="entry name" value="Radical_SAM"/>
    <property type="match status" value="1"/>
</dbReference>
<evidence type="ECO:0000313" key="7">
    <source>
        <dbReference type="Proteomes" id="UP000004754"/>
    </source>
</evidence>
<dbReference type="InterPro" id="IPR058240">
    <property type="entry name" value="rSAM_sf"/>
</dbReference>
<evidence type="ECO:0000259" key="5">
    <source>
        <dbReference type="PROSITE" id="PS51918"/>
    </source>
</evidence>
<feature type="domain" description="Radical SAM core" evidence="5">
    <location>
        <begin position="79"/>
        <end position="288"/>
    </location>
</feature>
<evidence type="ECO:0000256" key="2">
    <source>
        <dbReference type="ARBA" id="ARBA00022723"/>
    </source>
</evidence>
<dbReference type="CDD" id="cd01335">
    <property type="entry name" value="Radical_SAM"/>
    <property type="match status" value="1"/>
</dbReference>
<evidence type="ECO:0000256" key="4">
    <source>
        <dbReference type="ARBA" id="ARBA00023014"/>
    </source>
</evidence>
<evidence type="ECO:0000256" key="3">
    <source>
        <dbReference type="ARBA" id="ARBA00023004"/>
    </source>
</evidence>
<accession>E6MIV3</accession>
<keyword evidence="4" id="KW-0411">Iron-sulfur</keyword>
<dbReference type="GO" id="GO:0051536">
    <property type="term" value="F:iron-sulfur cluster binding"/>
    <property type="evidence" value="ECO:0007669"/>
    <property type="project" value="UniProtKB-KW"/>
</dbReference>
<reference evidence="6 7" key="1">
    <citation type="submission" date="2010-12" db="EMBL/GenBank/DDBJ databases">
        <authorList>
            <person name="Muzny D."/>
            <person name="Qin X."/>
            <person name="Deng J."/>
            <person name="Jiang H."/>
            <person name="Liu Y."/>
            <person name="Qu J."/>
            <person name="Song X.-Z."/>
            <person name="Zhang L."/>
            <person name="Thornton R."/>
            <person name="Coyle M."/>
            <person name="Francisco L."/>
            <person name="Jackson L."/>
            <person name="Javaid M."/>
            <person name="Korchina V."/>
            <person name="Kovar C."/>
            <person name="Mata R."/>
            <person name="Mathew T."/>
            <person name="Ngo R."/>
            <person name="Nguyen L."/>
            <person name="Nguyen N."/>
            <person name="Okwuonu G."/>
            <person name="Ongeri F."/>
            <person name="Pham C."/>
            <person name="Simmons D."/>
            <person name="Wilczek-Boney K."/>
            <person name="Hale W."/>
            <person name="Jakkamsetti A."/>
            <person name="Pham P."/>
            <person name="Ruth R."/>
            <person name="San Lucas F."/>
            <person name="Warren J."/>
            <person name="Zhang J."/>
            <person name="Zhao Z."/>
            <person name="Zhou C."/>
            <person name="Zhu D."/>
            <person name="Lee S."/>
            <person name="Bess C."/>
            <person name="Blankenburg K."/>
            <person name="Forbes L."/>
            <person name="Fu Q."/>
            <person name="Gubbala S."/>
            <person name="Hirani K."/>
            <person name="Jayaseelan J.C."/>
            <person name="Lara F."/>
            <person name="Munidasa M."/>
            <person name="Palculict T."/>
            <person name="Patil S."/>
            <person name="Pu L.-L."/>
            <person name="Saada N."/>
            <person name="Tang L."/>
            <person name="Weissenberger G."/>
            <person name="Zhu Y."/>
            <person name="Hemphill L."/>
            <person name="Shang Y."/>
            <person name="Youmans B."/>
            <person name="Ayvaz T."/>
            <person name="Ross M."/>
            <person name="Santibanez J."/>
            <person name="Aqrawi P."/>
            <person name="Gross S."/>
            <person name="Joshi V."/>
            <person name="Fowler G."/>
            <person name="Nazareth L."/>
            <person name="Reid J."/>
            <person name="Worley K."/>
            <person name="Petrosino J."/>
            <person name="Highlander S."/>
            <person name="Gibbs R."/>
        </authorList>
    </citation>
    <scope>NUCLEOTIDE SEQUENCE [LARGE SCALE GENOMIC DNA]</scope>
    <source>
        <strain evidence="6 7">ATCC 23263</strain>
    </source>
</reference>
<dbReference type="InterPro" id="IPR050377">
    <property type="entry name" value="Radical_SAM_PqqE_MftC-like"/>
</dbReference>
<dbReference type="HOGENOM" id="CLU_043914_1_0_9"/>
<keyword evidence="1" id="KW-0949">S-adenosyl-L-methionine</keyword>
<dbReference type="Pfam" id="PF13186">
    <property type="entry name" value="SPASM"/>
    <property type="match status" value="1"/>
</dbReference>
<dbReference type="GO" id="GO:0046872">
    <property type="term" value="F:metal ion binding"/>
    <property type="evidence" value="ECO:0007669"/>
    <property type="project" value="UniProtKB-KW"/>
</dbReference>
<dbReference type="eggNOG" id="COG0535">
    <property type="taxonomic scope" value="Bacteria"/>
</dbReference>
<dbReference type="STRING" id="887929.HMP0721_1938"/>
<dbReference type="PROSITE" id="PS51918">
    <property type="entry name" value="RADICAL_SAM"/>
    <property type="match status" value="1"/>
</dbReference>
<proteinExistence type="predicted"/>
<dbReference type="InterPro" id="IPR007197">
    <property type="entry name" value="rSAM"/>
</dbReference>
<name>E6MIV3_9FIRM</name>
<dbReference type="InterPro" id="IPR013785">
    <property type="entry name" value="Aldolase_TIM"/>
</dbReference>
<sequence length="408" mass="46356">MSQHKVFSDLNDRIESAMSVRNLERESRQIAHFINKHGERFHYDAQKKRFFINSFYPSFPGKAWTRFILGGKKIVKDNTRIPIQADIVVTGKCHCNCWHCFRIKDKREDLSLKEIERVMGELYALGTATVGITGGEPMLREDIRDILKLIPEGMEGQLYTTGHQIDKNFAEFIQSTNVTRVIVSLDHYLEDAANAMRHYGHAYEEAVKAIQCLVSSGVYTAVTVCITENLLNEEKLTTYFRLVSSLGLNEIRIILPIPQGNLEGRRVSRIYSDAIKYIKNIKKKYEKDISFPGILNFCEFESPDYLGCSAGANYISINNDGLVTPCVAVPLSFGNIRKKHLKDIFEEMKRYFPKSGRICYGKLSGRAMSGMDVDTRVTPLGVEDSAQVACRCAKSKRRAALFDCFNLK</sequence>
<organism evidence="6 7">
    <name type="scientific">Pseudoramibacter alactolyticus ATCC 23263</name>
    <dbReference type="NCBI Taxonomy" id="887929"/>
    <lineage>
        <taxon>Bacteria</taxon>
        <taxon>Bacillati</taxon>
        <taxon>Bacillota</taxon>
        <taxon>Clostridia</taxon>
        <taxon>Eubacteriales</taxon>
        <taxon>Eubacteriaceae</taxon>
        <taxon>Pseudoramibacter</taxon>
    </lineage>
</organism>
<dbReference type="SFLD" id="SFLDG01386">
    <property type="entry name" value="main_SPASM_domain-containing"/>
    <property type="match status" value="1"/>
</dbReference>
<dbReference type="AlphaFoldDB" id="E6MIV3"/>
<protein>
    <submittedName>
        <fullName evidence="6">Radical SAM domain protein</fullName>
    </submittedName>
</protein>
<dbReference type="SUPFAM" id="SSF102114">
    <property type="entry name" value="Radical SAM enzymes"/>
    <property type="match status" value="1"/>
</dbReference>
<gene>
    <name evidence="6" type="ORF">HMP0721_1938</name>
</gene>
<evidence type="ECO:0000313" key="6">
    <source>
        <dbReference type="EMBL" id="EFV00978.1"/>
    </source>
</evidence>
<dbReference type="InterPro" id="IPR023885">
    <property type="entry name" value="4Fe4S-binding_SPASM_dom"/>
</dbReference>
<keyword evidence="2" id="KW-0479">Metal-binding</keyword>
<dbReference type="PANTHER" id="PTHR11228:SF7">
    <property type="entry name" value="PQQA PEPTIDE CYCLASE"/>
    <property type="match status" value="1"/>
</dbReference>
<dbReference type="SFLD" id="SFLDG01067">
    <property type="entry name" value="SPASM/twitch_domain_containing"/>
    <property type="match status" value="1"/>
</dbReference>
<dbReference type="GO" id="GO:0006783">
    <property type="term" value="P:heme biosynthetic process"/>
    <property type="evidence" value="ECO:0007669"/>
    <property type="project" value="TreeGrafter"/>
</dbReference>
<dbReference type="SFLD" id="SFLDS00029">
    <property type="entry name" value="Radical_SAM"/>
    <property type="match status" value="1"/>
</dbReference>
<dbReference type="PANTHER" id="PTHR11228">
    <property type="entry name" value="RADICAL SAM DOMAIN PROTEIN"/>
    <property type="match status" value="1"/>
</dbReference>
<comment type="caution">
    <text evidence="6">The sequence shown here is derived from an EMBL/GenBank/DDBJ whole genome shotgun (WGS) entry which is preliminary data.</text>
</comment>
<keyword evidence="7" id="KW-1185">Reference proteome</keyword>
<dbReference type="Proteomes" id="UP000004754">
    <property type="component" value="Unassembled WGS sequence"/>
</dbReference>
<dbReference type="GO" id="GO:0003824">
    <property type="term" value="F:catalytic activity"/>
    <property type="evidence" value="ECO:0007669"/>
    <property type="project" value="InterPro"/>
</dbReference>
<dbReference type="Gene3D" id="3.20.20.70">
    <property type="entry name" value="Aldolase class I"/>
    <property type="match status" value="1"/>
</dbReference>